<evidence type="ECO:0000313" key="1">
    <source>
        <dbReference type="EMBL" id="KAJ3498529.1"/>
    </source>
</evidence>
<accession>A0ACC1R7H6</accession>
<keyword evidence="2" id="KW-1185">Reference proteome</keyword>
<reference evidence="1" key="1">
    <citation type="submission" date="2022-07" db="EMBL/GenBank/DDBJ databases">
        <title>Genome Sequence of Lecanicillium saksenae.</title>
        <authorList>
            <person name="Buettner E."/>
        </authorList>
    </citation>
    <scope>NUCLEOTIDE SEQUENCE</scope>
    <source>
        <strain evidence="1">VT-O1</strain>
    </source>
</reference>
<dbReference type="EMBL" id="JANAKD010000046">
    <property type="protein sequence ID" value="KAJ3498529.1"/>
    <property type="molecule type" value="Genomic_DNA"/>
</dbReference>
<gene>
    <name evidence="1" type="ORF">NLG97_g1047</name>
</gene>
<comment type="caution">
    <text evidence="1">The sequence shown here is derived from an EMBL/GenBank/DDBJ whole genome shotgun (WGS) entry which is preliminary data.</text>
</comment>
<protein>
    <submittedName>
        <fullName evidence="1">Uncharacterized protein</fullName>
    </submittedName>
</protein>
<name>A0ACC1R7H6_9HYPO</name>
<sequence length="239" mass="26500">MLEITCRGTAYEIGLKHGTEAKCLIQENVTFYSQFFQSWSKISWGEATTVAQGFLPHLEMHVPHLVEEMKGIADGCGLGFMDILALNARSEIAMGMLSDGCTALAWKTDNFCIAGQNWDMEMTAGQIAHTNHFLAQHCFPPPAKLRWPDTIPRLERVTYLLQKCKAELTDATDGMRCVENILDDEDGFPVAINRYTADADGSATLFSIVTDLKKKTARLRFGRPSAPEGIWTLNPAALL</sequence>
<dbReference type="Proteomes" id="UP001148737">
    <property type="component" value="Unassembled WGS sequence"/>
</dbReference>
<organism evidence="1 2">
    <name type="scientific">Lecanicillium saksenae</name>
    <dbReference type="NCBI Taxonomy" id="468837"/>
    <lineage>
        <taxon>Eukaryota</taxon>
        <taxon>Fungi</taxon>
        <taxon>Dikarya</taxon>
        <taxon>Ascomycota</taxon>
        <taxon>Pezizomycotina</taxon>
        <taxon>Sordariomycetes</taxon>
        <taxon>Hypocreomycetidae</taxon>
        <taxon>Hypocreales</taxon>
        <taxon>Cordycipitaceae</taxon>
        <taxon>Lecanicillium</taxon>
    </lineage>
</organism>
<evidence type="ECO:0000313" key="2">
    <source>
        <dbReference type="Proteomes" id="UP001148737"/>
    </source>
</evidence>
<proteinExistence type="predicted"/>